<comment type="caution">
    <text evidence="2">The sequence shown here is derived from an EMBL/GenBank/DDBJ whole genome shotgun (WGS) entry which is preliminary data.</text>
</comment>
<evidence type="ECO:0000313" key="2">
    <source>
        <dbReference type="EMBL" id="KIF54283.1"/>
    </source>
</evidence>
<dbReference type="InterPro" id="IPR008030">
    <property type="entry name" value="NmrA-like"/>
</dbReference>
<dbReference type="AlphaFoldDB" id="A0A0C1VW43"/>
<proteinExistence type="predicted"/>
<dbReference type="PATRIC" id="fig|1229493.5.peg.5793"/>
<dbReference type="Pfam" id="PF05368">
    <property type="entry name" value="NmrA"/>
    <property type="match status" value="1"/>
</dbReference>
<dbReference type="PANTHER" id="PTHR47129">
    <property type="entry name" value="QUINONE OXIDOREDUCTASE 2"/>
    <property type="match status" value="1"/>
</dbReference>
<dbReference type="Gene3D" id="3.40.50.720">
    <property type="entry name" value="NAD(P)-binding Rossmann-like Domain"/>
    <property type="match status" value="1"/>
</dbReference>
<gene>
    <name evidence="2" type="ORF">H735_04345</name>
</gene>
<dbReference type="PANTHER" id="PTHR47129:SF1">
    <property type="entry name" value="NMRA-LIKE DOMAIN-CONTAINING PROTEIN"/>
    <property type="match status" value="1"/>
</dbReference>
<sequence>MSDRKILVTGASGKLGSQVVKALLEDLNVQPSQLIVTTRNAGKLQALTSQGVDVREADFSSPESLEKAFQGADSMLLISIDASGPRTQAHLNAVAAAEKVGVSHIAYTSMPSAESSPVMFAHEHEATENAIKQSSIANATIMRNNWYFENLAEYFASILQSGHWLTSASEGRSAQLSRKDLAFAAASALVKPAQGKVVLPMNGAQSLTHAEMAKVIDKVLGTSINMVNLSDEDYQAQLESFELPAPIVELCVTMDKHNRGNYSDGTSEAFEELTGKQPQSFEAWLEENKAELQKLTNA</sequence>
<organism evidence="2 3">
    <name type="scientific">Vibrio owensii CAIM 1854 = LMG 25443</name>
    <dbReference type="NCBI Taxonomy" id="1229493"/>
    <lineage>
        <taxon>Bacteria</taxon>
        <taxon>Pseudomonadati</taxon>
        <taxon>Pseudomonadota</taxon>
        <taxon>Gammaproteobacteria</taxon>
        <taxon>Vibrionales</taxon>
        <taxon>Vibrionaceae</taxon>
        <taxon>Vibrio</taxon>
    </lineage>
</organism>
<feature type="domain" description="NmrA-like" evidence="1">
    <location>
        <begin position="3"/>
        <end position="285"/>
    </location>
</feature>
<dbReference type="InterPro" id="IPR052718">
    <property type="entry name" value="NmrA-type_oxidoreductase"/>
</dbReference>
<dbReference type="Proteomes" id="UP000031586">
    <property type="component" value="Unassembled WGS sequence"/>
</dbReference>
<dbReference type="EMBL" id="JPRD01000008">
    <property type="protein sequence ID" value="KIF54283.1"/>
    <property type="molecule type" value="Genomic_DNA"/>
</dbReference>
<dbReference type="SUPFAM" id="SSF51735">
    <property type="entry name" value="NAD(P)-binding Rossmann-fold domains"/>
    <property type="match status" value="1"/>
</dbReference>
<dbReference type="InterPro" id="IPR036291">
    <property type="entry name" value="NAD(P)-bd_dom_sf"/>
</dbReference>
<dbReference type="Gene3D" id="3.90.25.10">
    <property type="entry name" value="UDP-galactose 4-epimerase, domain 1"/>
    <property type="match status" value="1"/>
</dbReference>
<evidence type="ECO:0000313" key="3">
    <source>
        <dbReference type="Proteomes" id="UP000031586"/>
    </source>
</evidence>
<dbReference type="RefSeq" id="WP_020197613.1">
    <property type="nucleotide sequence ID" value="NZ_BAOH01000132.1"/>
</dbReference>
<name>A0A0C1VW43_9VIBR</name>
<dbReference type="CDD" id="cd05269">
    <property type="entry name" value="TMR_SDR_a"/>
    <property type="match status" value="1"/>
</dbReference>
<evidence type="ECO:0000259" key="1">
    <source>
        <dbReference type="Pfam" id="PF05368"/>
    </source>
</evidence>
<reference evidence="2 3" key="1">
    <citation type="submission" date="2014-07" db="EMBL/GenBank/DDBJ databases">
        <title>Unique and conserved regions in Vibrio harveyi and related species in comparison with the shrimp pathogen Vibrio harveyi CAIM 1792.</title>
        <authorList>
            <person name="Espinoza-Valles I."/>
            <person name="Vora G."/>
            <person name="Leekitcharoenphon P."/>
            <person name="Ussery D."/>
            <person name="Hoj L."/>
            <person name="Gomez-Gil B."/>
        </authorList>
    </citation>
    <scope>NUCLEOTIDE SEQUENCE [LARGE SCALE GENOMIC DNA]</scope>
    <source>
        <strain evidence="3">CAIM 1854 / LMG 25443</strain>
    </source>
</reference>
<protein>
    <submittedName>
        <fullName evidence="2">Dihydrodipicolinate reductase</fullName>
    </submittedName>
</protein>
<accession>A0A0C1VW43</accession>